<evidence type="ECO:0000256" key="4">
    <source>
        <dbReference type="ARBA" id="ARBA00011738"/>
    </source>
</evidence>
<evidence type="ECO:0000256" key="11">
    <source>
        <dbReference type="PIRNR" id="PIRNR000109"/>
    </source>
</evidence>
<dbReference type="Gene3D" id="1.10.1040.10">
    <property type="entry name" value="N-(1-d-carboxylethyl)-l-norvaline Dehydrogenase, domain 2"/>
    <property type="match status" value="1"/>
</dbReference>
<evidence type="ECO:0000256" key="5">
    <source>
        <dbReference type="ARBA" id="ARBA00013011"/>
    </source>
</evidence>
<comment type="pathway">
    <text evidence="2 11 12">Carbohydrate degradation; pentose phosphate pathway; D-ribulose 5-phosphate from D-glucose 6-phosphate (oxidative stage): step 3/3.</text>
</comment>
<dbReference type="SMART" id="SM01350">
    <property type="entry name" value="6PGD"/>
    <property type="match status" value="1"/>
</dbReference>
<dbReference type="PROSITE" id="PS00461">
    <property type="entry name" value="6PGD"/>
    <property type="match status" value="1"/>
</dbReference>
<comment type="catalytic activity">
    <reaction evidence="10 11 12">
        <text>6-phospho-D-gluconate + NADP(+) = D-ribulose 5-phosphate + CO2 + NADPH</text>
        <dbReference type="Rhea" id="RHEA:10116"/>
        <dbReference type="ChEBI" id="CHEBI:16526"/>
        <dbReference type="ChEBI" id="CHEBI:57783"/>
        <dbReference type="ChEBI" id="CHEBI:58121"/>
        <dbReference type="ChEBI" id="CHEBI:58349"/>
        <dbReference type="ChEBI" id="CHEBI:58759"/>
        <dbReference type="EC" id="1.1.1.44"/>
    </reaction>
</comment>
<evidence type="ECO:0000256" key="9">
    <source>
        <dbReference type="ARBA" id="ARBA00023126"/>
    </source>
</evidence>
<dbReference type="Pfam" id="PF00393">
    <property type="entry name" value="6PGD"/>
    <property type="match status" value="1"/>
</dbReference>
<accession>A0ABW4JYG6</accession>
<dbReference type="InterPro" id="IPR008927">
    <property type="entry name" value="6-PGluconate_DH-like_C_sf"/>
</dbReference>
<dbReference type="EC" id="1.1.1.44" evidence="5 11"/>
<keyword evidence="11 12" id="KW-0521">NADP</keyword>
<dbReference type="PRINTS" id="PR00076">
    <property type="entry name" value="6PGDHDRGNASE"/>
</dbReference>
<evidence type="ECO:0000313" key="14">
    <source>
        <dbReference type="EMBL" id="MFD1695766.1"/>
    </source>
</evidence>
<dbReference type="Pfam" id="PF03446">
    <property type="entry name" value="NAD_binding_2"/>
    <property type="match status" value="1"/>
</dbReference>
<organism evidence="14 15">
    <name type="scientific">Roseibium aestuarii</name>
    <dbReference type="NCBI Taxonomy" id="2600299"/>
    <lineage>
        <taxon>Bacteria</taxon>
        <taxon>Pseudomonadati</taxon>
        <taxon>Pseudomonadota</taxon>
        <taxon>Alphaproteobacteria</taxon>
        <taxon>Hyphomicrobiales</taxon>
        <taxon>Stappiaceae</taxon>
        <taxon>Roseibium</taxon>
    </lineage>
</organism>
<evidence type="ECO:0000256" key="12">
    <source>
        <dbReference type="RuleBase" id="RU000485"/>
    </source>
</evidence>
<comment type="caution">
    <text evidence="14">The sequence shown here is derived from an EMBL/GenBank/DDBJ whole genome shotgun (WGS) entry which is preliminary data.</text>
</comment>
<evidence type="ECO:0000256" key="8">
    <source>
        <dbReference type="ARBA" id="ARBA00023064"/>
    </source>
</evidence>
<dbReference type="SUPFAM" id="SSF51735">
    <property type="entry name" value="NAD(P)-binding Rossmann-fold domains"/>
    <property type="match status" value="1"/>
</dbReference>
<dbReference type="PANTHER" id="PTHR11811">
    <property type="entry name" value="6-PHOSPHOGLUCONATE DEHYDROGENASE"/>
    <property type="match status" value="1"/>
</dbReference>
<comment type="similarity">
    <text evidence="3 11 12">Belongs to the 6-phosphogluconate dehydrogenase family.</text>
</comment>
<comment type="function">
    <text evidence="1 11">Catalyzes the oxidative decarboxylation of 6-phosphogluconate to ribulose 5-phosphate and CO(2), with concomitant reduction of NADP to NADPH.</text>
</comment>
<evidence type="ECO:0000256" key="6">
    <source>
        <dbReference type="ARBA" id="ARBA00018193"/>
    </source>
</evidence>
<dbReference type="GO" id="GO:0004616">
    <property type="term" value="F:phosphogluconate dehydrogenase (decarboxylating) activity"/>
    <property type="evidence" value="ECO:0007669"/>
    <property type="project" value="UniProtKB-EC"/>
</dbReference>
<proteinExistence type="inferred from homology"/>
<comment type="subunit">
    <text evidence="4 11">Homodimer.</text>
</comment>
<dbReference type="InterPro" id="IPR006115">
    <property type="entry name" value="6PGDH_NADP-bd"/>
</dbReference>
<keyword evidence="7 11" id="KW-0560">Oxidoreductase</keyword>
<evidence type="ECO:0000256" key="3">
    <source>
        <dbReference type="ARBA" id="ARBA00008419"/>
    </source>
</evidence>
<dbReference type="InterPro" id="IPR006184">
    <property type="entry name" value="6PGdom_BS"/>
</dbReference>
<dbReference type="EMBL" id="JBHUFA010000002">
    <property type="protein sequence ID" value="MFD1695766.1"/>
    <property type="molecule type" value="Genomic_DNA"/>
</dbReference>
<evidence type="ECO:0000313" key="15">
    <source>
        <dbReference type="Proteomes" id="UP001597327"/>
    </source>
</evidence>
<evidence type="ECO:0000256" key="7">
    <source>
        <dbReference type="ARBA" id="ARBA00023002"/>
    </source>
</evidence>
<dbReference type="PIRSF" id="PIRSF000109">
    <property type="entry name" value="6PGD"/>
    <property type="match status" value="1"/>
</dbReference>
<dbReference type="Gene3D" id="1.20.5.320">
    <property type="entry name" value="6-Phosphogluconate Dehydrogenase, domain 3"/>
    <property type="match status" value="1"/>
</dbReference>
<dbReference type="NCBIfam" id="TIGR00873">
    <property type="entry name" value="gnd"/>
    <property type="match status" value="1"/>
</dbReference>
<dbReference type="SUPFAM" id="SSF48179">
    <property type="entry name" value="6-phosphogluconate dehydrogenase C-terminal domain-like"/>
    <property type="match status" value="1"/>
</dbReference>
<evidence type="ECO:0000256" key="2">
    <source>
        <dbReference type="ARBA" id="ARBA00004874"/>
    </source>
</evidence>
<dbReference type="InterPro" id="IPR006114">
    <property type="entry name" value="6PGDH_C"/>
</dbReference>
<evidence type="ECO:0000259" key="13">
    <source>
        <dbReference type="SMART" id="SM01350"/>
    </source>
</evidence>
<keyword evidence="15" id="KW-1185">Reference proteome</keyword>
<keyword evidence="8 12" id="KW-0311">Gluconate utilization</keyword>
<dbReference type="Proteomes" id="UP001597327">
    <property type="component" value="Unassembled WGS sequence"/>
</dbReference>
<dbReference type="NCBIfam" id="NF006765">
    <property type="entry name" value="PRK09287.1"/>
    <property type="match status" value="1"/>
</dbReference>
<dbReference type="InterPro" id="IPR006113">
    <property type="entry name" value="6PGDH_Gnd/GntZ"/>
</dbReference>
<dbReference type="InterPro" id="IPR036291">
    <property type="entry name" value="NAD(P)-bd_dom_sf"/>
</dbReference>
<dbReference type="RefSeq" id="WP_280115352.1">
    <property type="nucleotide sequence ID" value="NZ_JBHUFA010000002.1"/>
</dbReference>
<dbReference type="Gene3D" id="3.40.50.720">
    <property type="entry name" value="NAD(P)-binding Rossmann-like Domain"/>
    <property type="match status" value="1"/>
</dbReference>
<name>A0ABW4JYG6_9HYPH</name>
<reference evidence="15" key="1">
    <citation type="journal article" date="2019" name="Int. J. Syst. Evol. Microbiol.">
        <title>The Global Catalogue of Microorganisms (GCM) 10K type strain sequencing project: providing services to taxonomists for standard genome sequencing and annotation.</title>
        <authorList>
            <consortium name="The Broad Institute Genomics Platform"/>
            <consortium name="The Broad Institute Genome Sequencing Center for Infectious Disease"/>
            <person name="Wu L."/>
            <person name="Ma J."/>
        </authorList>
    </citation>
    <scope>NUCLEOTIDE SEQUENCE [LARGE SCALE GENOMIC DNA]</scope>
    <source>
        <strain evidence="15">JCM 3369</strain>
    </source>
</reference>
<keyword evidence="9 11" id="KW-0570">Pentose shunt</keyword>
<evidence type="ECO:0000256" key="10">
    <source>
        <dbReference type="ARBA" id="ARBA00048640"/>
    </source>
</evidence>
<sequence length="477" mass="50416">MSEAVTKTAEIGLIGLGTMGGNLALNIAENGFRIAVWNRTVEKTETFHAKAGDLAANLVPTKTLEEFVQAIAKPRAIILMVPAGEAVDAQIEALKPLLDADDLIIDAGNANYHETNRRDAAVTADSPRFMGIGVSGGEEGARFGPSIMAGGPKSAWEQVGHILEAISAKHEGTPCAAHLGEAGAGHLVKTVHNGIEYADMQMIAEVYGVMRDGLGLDASEISKVFGAWNEGILQSYLIEISHKVAGTADPDTGKPMLDIILDTAGQKGTGRWTAIEALMLGTPASAIEAAVAARNMSARLGERKAGQAAFGAAPGKVLGDAVSAKDLEAALVAGKIICYAQGFGLILEAARQYGWSMPLPEIARIWRQGCIIRSAMLNDMSEALGEDPERNLMLAPFFAEKLKETHGALRKVVALGALNGLAVPALSAALSYFDIMRTERSTANMLQGQRDFFGAHGFERTDKDGKGYHGPWAMNTV</sequence>
<gene>
    <name evidence="14" type="primary">gndA</name>
    <name evidence="14" type="ORF">ACFSC7_09600</name>
</gene>
<dbReference type="InterPro" id="IPR006183">
    <property type="entry name" value="Pgluconate_DH"/>
</dbReference>
<dbReference type="InterPro" id="IPR013328">
    <property type="entry name" value="6PGD_dom2"/>
</dbReference>
<protein>
    <recommendedName>
        <fullName evidence="6 11">6-phosphogluconate dehydrogenase, decarboxylating</fullName>
        <ecNumber evidence="5 11">1.1.1.44</ecNumber>
    </recommendedName>
</protein>
<evidence type="ECO:0000256" key="1">
    <source>
        <dbReference type="ARBA" id="ARBA00002526"/>
    </source>
</evidence>
<feature type="domain" description="6-phosphogluconate dehydrogenase C-terminal" evidence="13">
    <location>
        <begin position="185"/>
        <end position="473"/>
    </location>
</feature>